<keyword evidence="3" id="KW-1185">Reference proteome</keyword>
<keyword evidence="1" id="KW-0233">DNA recombination</keyword>
<dbReference type="SUPFAM" id="SSF56349">
    <property type="entry name" value="DNA breaking-rejoining enzymes"/>
    <property type="match status" value="1"/>
</dbReference>
<dbReference type="Proteomes" id="UP000295658">
    <property type="component" value="Unassembled WGS sequence"/>
</dbReference>
<evidence type="ECO:0000313" key="3">
    <source>
        <dbReference type="Proteomes" id="UP000295658"/>
    </source>
</evidence>
<evidence type="ECO:0000313" key="2">
    <source>
        <dbReference type="EMBL" id="TCL43131.1"/>
    </source>
</evidence>
<dbReference type="Gene3D" id="1.10.443.10">
    <property type="entry name" value="Intergrase catalytic core"/>
    <property type="match status" value="1"/>
</dbReference>
<sequence>MSTLTFYVIHTLRCTTNKRKTLNKYKNGLGHSQIQTTMNLYLHPSDEEIRENWEKVQHAFDITKKS</sequence>
<dbReference type="InterPro" id="IPR011010">
    <property type="entry name" value="DNA_brk_join_enz"/>
</dbReference>
<evidence type="ECO:0000256" key="1">
    <source>
        <dbReference type="ARBA" id="ARBA00023172"/>
    </source>
</evidence>
<organism evidence="2 3">
    <name type="scientific">Thermolongibacillus altinsuensis</name>
    <dbReference type="NCBI Taxonomy" id="575256"/>
    <lineage>
        <taxon>Bacteria</taxon>
        <taxon>Bacillati</taxon>
        <taxon>Bacillota</taxon>
        <taxon>Bacilli</taxon>
        <taxon>Bacillales</taxon>
        <taxon>Anoxybacillaceae</taxon>
        <taxon>Thermolongibacillus</taxon>
    </lineage>
</organism>
<dbReference type="EMBL" id="SLUL01000030">
    <property type="protein sequence ID" value="TCL43131.1"/>
    <property type="molecule type" value="Genomic_DNA"/>
</dbReference>
<dbReference type="GO" id="GO:0015074">
    <property type="term" value="P:DNA integration"/>
    <property type="evidence" value="ECO:0007669"/>
    <property type="project" value="InterPro"/>
</dbReference>
<reference evidence="2 3" key="1">
    <citation type="submission" date="2019-03" db="EMBL/GenBank/DDBJ databases">
        <title>Genomic Encyclopedia of Type Strains, Phase IV (KMG-IV): sequencing the most valuable type-strain genomes for metagenomic binning, comparative biology and taxonomic classification.</title>
        <authorList>
            <person name="Goeker M."/>
        </authorList>
    </citation>
    <scope>NUCLEOTIDE SEQUENCE [LARGE SCALE GENOMIC DNA]</scope>
    <source>
        <strain evidence="2 3">DSM 24979</strain>
    </source>
</reference>
<accession>A0A4R1QE09</accession>
<gene>
    <name evidence="2" type="ORF">EDD69_1302</name>
</gene>
<evidence type="ECO:0008006" key="4">
    <source>
        <dbReference type="Google" id="ProtNLM"/>
    </source>
</evidence>
<protein>
    <recommendedName>
        <fullName evidence="4">Phage integrase family protein</fullName>
    </recommendedName>
</protein>
<dbReference type="GO" id="GO:0006310">
    <property type="term" value="P:DNA recombination"/>
    <property type="evidence" value="ECO:0007669"/>
    <property type="project" value="UniProtKB-KW"/>
</dbReference>
<dbReference type="InterPro" id="IPR013762">
    <property type="entry name" value="Integrase-like_cat_sf"/>
</dbReference>
<name>A0A4R1QE09_9BACL</name>
<proteinExistence type="predicted"/>
<dbReference type="GO" id="GO:0003677">
    <property type="term" value="F:DNA binding"/>
    <property type="evidence" value="ECO:0007669"/>
    <property type="project" value="InterPro"/>
</dbReference>
<comment type="caution">
    <text evidence="2">The sequence shown here is derived from an EMBL/GenBank/DDBJ whole genome shotgun (WGS) entry which is preliminary data.</text>
</comment>
<dbReference type="AlphaFoldDB" id="A0A4R1QE09"/>